<accession>A0A5P9JVS4</accession>
<name>A0A5P9JVS4_9HYPH</name>
<evidence type="ECO:0000313" key="2">
    <source>
        <dbReference type="Proteomes" id="UP000325614"/>
    </source>
</evidence>
<organism evidence="1 2">
    <name type="scientific">Microvirga thermotolerans</name>
    <dbReference type="NCBI Taxonomy" id="2651334"/>
    <lineage>
        <taxon>Bacteria</taxon>
        <taxon>Pseudomonadati</taxon>
        <taxon>Pseudomonadota</taxon>
        <taxon>Alphaproteobacteria</taxon>
        <taxon>Hyphomicrobiales</taxon>
        <taxon>Methylobacteriaceae</taxon>
        <taxon>Microvirga</taxon>
    </lineage>
</organism>
<dbReference type="RefSeq" id="WP_152586548.1">
    <property type="nucleotide sequence ID" value="NZ_CP045423.1"/>
</dbReference>
<evidence type="ECO:0008006" key="3">
    <source>
        <dbReference type="Google" id="ProtNLM"/>
    </source>
</evidence>
<protein>
    <recommendedName>
        <fullName evidence="3">MarR family transcriptional regulator</fullName>
    </recommendedName>
</protein>
<dbReference type="EMBL" id="CP045423">
    <property type="protein sequence ID" value="QFU16912.1"/>
    <property type="molecule type" value="Genomic_DNA"/>
</dbReference>
<evidence type="ECO:0000313" key="1">
    <source>
        <dbReference type="EMBL" id="QFU16912.1"/>
    </source>
</evidence>
<dbReference type="AlphaFoldDB" id="A0A5P9JVS4"/>
<dbReference type="Proteomes" id="UP000325614">
    <property type="component" value="Chromosome"/>
</dbReference>
<sequence>MSFSVIACEILDLFRQPHRRPGARMTIAEIDERLGTDPAVAVAIRELIDAGYLVAPDASTVELTAKGFDAFQGGNCRLLAG</sequence>
<gene>
    <name evidence="1" type="ORF">GDR74_12145</name>
</gene>
<reference evidence="1 2" key="1">
    <citation type="submission" date="2019-10" db="EMBL/GenBank/DDBJ databases">
        <title>Isolation, Identification of Microvirga thermotolerans HR1, a novel thermophilic bacterium and Comparative Genomics of the genus Microvirga.</title>
        <authorList>
            <person name="Li J."/>
            <person name="Zhang W."/>
            <person name="Lin M."/>
            <person name="Wang J."/>
        </authorList>
    </citation>
    <scope>NUCLEOTIDE SEQUENCE [LARGE SCALE GENOMIC DNA]</scope>
    <source>
        <strain evidence="1 2">HR1</strain>
    </source>
</reference>
<keyword evidence="2" id="KW-1185">Reference proteome</keyword>
<dbReference type="KEGG" id="mico:GDR74_12145"/>
<proteinExistence type="predicted"/>